<evidence type="ECO:0000313" key="2">
    <source>
        <dbReference type="Proteomes" id="UP000218263"/>
    </source>
</evidence>
<reference evidence="1 2" key="1">
    <citation type="submission" date="2015-12" db="EMBL/GenBank/DDBJ databases">
        <title>Genome sequence of Mucilaginibacter gotjawali.</title>
        <authorList>
            <person name="Lee J.S."/>
            <person name="Lee K.C."/>
            <person name="Kim K.K."/>
            <person name="Lee B.W."/>
        </authorList>
    </citation>
    <scope>NUCLEOTIDE SEQUENCE [LARGE SCALE GENOMIC DNA]</scope>
    <source>
        <strain evidence="1 2">SA3-7</strain>
    </source>
</reference>
<dbReference type="KEGG" id="mgot:MgSA37_00067"/>
<dbReference type="Pfam" id="PF14595">
    <property type="entry name" value="Thioredoxin_9"/>
    <property type="match status" value="1"/>
</dbReference>
<organism evidence="1 2">
    <name type="scientific">Mucilaginibacter gotjawali</name>
    <dbReference type="NCBI Taxonomy" id="1550579"/>
    <lineage>
        <taxon>Bacteria</taxon>
        <taxon>Pseudomonadati</taxon>
        <taxon>Bacteroidota</taxon>
        <taxon>Sphingobacteriia</taxon>
        <taxon>Sphingobacteriales</taxon>
        <taxon>Sphingobacteriaceae</taxon>
        <taxon>Mucilaginibacter</taxon>
    </lineage>
</organism>
<dbReference type="Gene3D" id="3.40.30.10">
    <property type="entry name" value="Glutaredoxin"/>
    <property type="match status" value="1"/>
</dbReference>
<dbReference type="RefSeq" id="WP_096349295.1">
    <property type="nucleotide sequence ID" value="NZ_AP017313.1"/>
</dbReference>
<proteinExistence type="predicted"/>
<dbReference type="InterPro" id="IPR036249">
    <property type="entry name" value="Thioredoxin-like_sf"/>
</dbReference>
<dbReference type="OrthoDB" id="6120799at2"/>
<protein>
    <submittedName>
        <fullName evidence="1">Uncharacterized protein</fullName>
    </submittedName>
</protein>
<evidence type="ECO:0000313" key="1">
    <source>
        <dbReference type="EMBL" id="BAU51918.1"/>
    </source>
</evidence>
<dbReference type="SUPFAM" id="SSF52833">
    <property type="entry name" value="Thioredoxin-like"/>
    <property type="match status" value="1"/>
</dbReference>
<keyword evidence="2" id="KW-1185">Reference proteome</keyword>
<dbReference type="Proteomes" id="UP000218263">
    <property type="component" value="Chromosome"/>
</dbReference>
<dbReference type="EMBL" id="AP017313">
    <property type="protein sequence ID" value="BAU51918.1"/>
    <property type="molecule type" value="Genomic_DNA"/>
</dbReference>
<name>A0A110AZN9_9SPHI</name>
<gene>
    <name evidence="1" type="ORF">MgSA37_00067</name>
</gene>
<dbReference type="AlphaFoldDB" id="A0A110AZN9"/>
<sequence>MIMATKMLKPESADYAAYLKKGIAYHQYKLQMAEDLVSNPDAKLKDYININLHRMQRVEKTFDISSALSGQIANLKFKINWLVLTEHWCGDASQTLSVFNKVADASNGRITMKMLYRDQNPELMDVYLTNETRSIPMLIQLDENMNVTGTWGPRPLAAQTLVKQLRSNSATAANYTTELHLWYAKDKQKSLEAEISKLIFRANLSRSGSLS</sequence>
<accession>A0A110AZN9</accession>